<evidence type="ECO:0000256" key="2">
    <source>
        <dbReference type="ARBA" id="ARBA00023125"/>
    </source>
</evidence>
<keyword evidence="1" id="KW-0805">Transcription regulation</keyword>
<feature type="domain" description="HTH araC/xylS-type" evidence="5">
    <location>
        <begin position="159"/>
        <end position="268"/>
    </location>
</feature>
<dbReference type="EMBL" id="BHGK01000001">
    <property type="protein sequence ID" value="GCA66443.1"/>
    <property type="molecule type" value="Genomic_DNA"/>
</dbReference>
<gene>
    <name evidence="6" type="ORF">KGMB01110_08790</name>
</gene>
<keyword evidence="2" id="KW-0238">DNA-binding</keyword>
<evidence type="ECO:0000313" key="6">
    <source>
        <dbReference type="EMBL" id="GCA66443.1"/>
    </source>
</evidence>
<dbReference type="AlphaFoldDB" id="A0A391P9Z4"/>
<dbReference type="InterPro" id="IPR018060">
    <property type="entry name" value="HTH_AraC"/>
</dbReference>
<evidence type="ECO:0000313" key="7">
    <source>
        <dbReference type="Proteomes" id="UP000265643"/>
    </source>
</evidence>
<dbReference type="PROSITE" id="PS01124">
    <property type="entry name" value="HTH_ARAC_FAMILY_2"/>
    <property type="match status" value="1"/>
</dbReference>
<evidence type="ECO:0000259" key="5">
    <source>
        <dbReference type="PROSITE" id="PS01124"/>
    </source>
</evidence>
<dbReference type="RefSeq" id="WP_119297681.1">
    <property type="nucleotide sequence ID" value="NZ_BHGK01000001.1"/>
</dbReference>
<organism evidence="6 7">
    <name type="scientific">Mediterraneibacter butyricigenes</name>
    <dbReference type="NCBI Taxonomy" id="2316025"/>
    <lineage>
        <taxon>Bacteria</taxon>
        <taxon>Bacillati</taxon>
        <taxon>Bacillota</taxon>
        <taxon>Clostridia</taxon>
        <taxon>Lachnospirales</taxon>
        <taxon>Lachnospiraceae</taxon>
        <taxon>Mediterraneibacter</taxon>
    </lineage>
</organism>
<dbReference type="InterPro" id="IPR050204">
    <property type="entry name" value="AraC_XylS_family_regulators"/>
</dbReference>
<evidence type="ECO:0000256" key="4">
    <source>
        <dbReference type="SAM" id="MobiDB-lite"/>
    </source>
</evidence>
<dbReference type="GO" id="GO:0043565">
    <property type="term" value="F:sequence-specific DNA binding"/>
    <property type="evidence" value="ECO:0007669"/>
    <property type="project" value="InterPro"/>
</dbReference>
<dbReference type="PANTHER" id="PTHR46796:SF13">
    <property type="entry name" value="HTH-TYPE TRANSCRIPTIONAL ACTIVATOR RHAS"/>
    <property type="match status" value="1"/>
</dbReference>
<keyword evidence="3" id="KW-0804">Transcription</keyword>
<dbReference type="SMART" id="SM00342">
    <property type="entry name" value="HTH_ARAC"/>
    <property type="match status" value="1"/>
</dbReference>
<accession>A0A391P9Z4</accession>
<dbReference type="Pfam" id="PF12833">
    <property type="entry name" value="HTH_18"/>
    <property type="match status" value="1"/>
</dbReference>
<proteinExistence type="predicted"/>
<dbReference type="Proteomes" id="UP000265643">
    <property type="component" value="Unassembled WGS sequence"/>
</dbReference>
<name>A0A391P9Z4_9FIRM</name>
<comment type="caution">
    <text evidence="6">The sequence shown here is derived from an EMBL/GenBank/DDBJ whole genome shotgun (WGS) entry which is preliminary data.</text>
</comment>
<dbReference type="Gene3D" id="1.10.10.60">
    <property type="entry name" value="Homeodomain-like"/>
    <property type="match status" value="1"/>
</dbReference>
<dbReference type="GO" id="GO:0003700">
    <property type="term" value="F:DNA-binding transcription factor activity"/>
    <property type="evidence" value="ECO:0007669"/>
    <property type="project" value="InterPro"/>
</dbReference>
<feature type="region of interest" description="Disordered" evidence="4">
    <location>
        <begin position="274"/>
        <end position="295"/>
    </location>
</feature>
<reference evidence="7" key="1">
    <citation type="submission" date="2018-09" db="EMBL/GenBank/DDBJ databases">
        <title>Draft Genome Sequence of Mediterraneibacter sp. KCTC 15684.</title>
        <authorList>
            <person name="Kim J.S."/>
            <person name="Han K.I."/>
            <person name="Suh M.K."/>
            <person name="Lee K.C."/>
            <person name="Eom M.K."/>
            <person name="Lee J.H."/>
            <person name="Park S.H."/>
            <person name="Kang S.W."/>
            <person name="Park J.E."/>
            <person name="Oh B.S."/>
            <person name="Yu S.Y."/>
            <person name="Choi S.H."/>
            <person name="Lee D.H."/>
            <person name="Yoon H."/>
            <person name="Kim B."/>
            <person name="Yang S.J."/>
            <person name="Lee J.S."/>
        </authorList>
    </citation>
    <scope>NUCLEOTIDE SEQUENCE [LARGE SCALE GENOMIC DNA]</scope>
    <source>
        <strain evidence="7">KCTC 15684</strain>
    </source>
</reference>
<evidence type="ECO:0000256" key="3">
    <source>
        <dbReference type="ARBA" id="ARBA00023163"/>
    </source>
</evidence>
<keyword evidence="7" id="KW-1185">Reference proteome</keyword>
<dbReference type="PANTHER" id="PTHR46796">
    <property type="entry name" value="HTH-TYPE TRANSCRIPTIONAL ACTIVATOR RHAS-RELATED"/>
    <property type="match status" value="1"/>
</dbReference>
<evidence type="ECO:0000256" key="1">
    <source>
        <dbReference type="ARBA" id="ARBA00023015"/>
    </source>
</evidence>
<sequence length="295" mass="34197">MEDKKMITPVQPYLKMEAEDYQERMIQRMGISSFYEFWVEDGKEENFKAVPDGSTDLVFGIGEKDVKVMIGGTVLKAKDWEFEDGRYYFGARFLPGRSILPKMLSMQEIVNTDLELDKNDYGSGLTESLAAAQDVEKRSQILMRYLSENQRENQRDSAHTLEQYMRQRIYATNGNISIQMLSRETGYSEAYIRRIFKQIHGISPKEFERFVRFQAFLQEISRTPEISGTPEAKGSEEIALNCGYYDQSHMLKDFRAFAGTTLEQYKKLVKEKLETKRSTGRNEGRNGEEHGIIKD</sequence>
<protein>
    <submittedName>
        <fullName evidence="6">AraC family transcriptional regulator</fullName>
    </submittedName>
</protein>